<evidence type="ECO:0000313" key="3">
    <source>
        <dbReference type="Proteomes" id="UP001066276"/>
    </source>
</evidence>
<comment type="caution">
    <text evidence="2">The sequence shown here is derived from an EMBL/GenBank/DDBJ whole genome shotgun (WGS) entry which is preliminary data.</text>
</comment>
<dbReference type="Proteomes" id="UP001066276">
    <property type="component" value="Chromosome 12"/>
</dbReference>
<feature type="compositionally biased region" description="Low complexity" evidence="1">
    <location>
        <begin position="49"/>
        <end position="62"/>
    </location>
</feature>
<gene>
    <name evidence="2" type="ORF">NDU88_005683</name>
</gene>
<evidence type="ECO:0000256" key="1">
    <source>
        <dbReference type="SAM" id="MobiDB-lite"/>
    </source>
</evidence>
<proteinExistence type="predicted"/>
<protein>
    <submittedName>
        <fullName evidence="2">Uncharacterized protein</fullName>
    </submittedName>
</protein>
<name>A0AAV7L382_PLEWA</name>
<evidence type="ECO:0000313" key="2">
    <source>
        <dbReference type="EMBL" id="KAJ1085553.1"/>
    </source>
</evidence>
<keyword evidence="3" id="KW-1185">Reference proteome</keyword>
<dbReference type="EMBL" id="JANPWB010000016">
    <property type="protein sequence ID" value="KAJ1085553.1"/>
    <property type="molecule type" value="Genomic_DNA"/>
</dbReference>
<feature type="region of interest" description="Disordered" evidence="1">
    <location>
        <begin position="46"/>
        <end position="67"/>
    </location>
</feature>
<dbReference type="AlphaFoldDB" id="A0AAV7L382"/>
<accession>A0AAV7L382</accession>
<feature type="compositionally biased region" description="Basic and acidic residues" evidence="1">
    <location>
        <begin position="7"/>
        <end position="17"/>
    </location>
</feature>
<organism evidence="2 3">
    <name type="scientific">Pleurodeles waltl</name>
    <name type="common">Iberian ribbed newt</name>
    <dbReference type="NCBI Taxonomy" id="8319"/>
    <lineage>
        <taxon>Eukaryota</taxon>
        <taxon>Metazoa</taxon>
        <taxon>Chordata</taxon>
        <taxon>Craniata</taxon>
        <taxon>Vertebrata</taxon>
        <taxon>Euteleostomi</taxon>
        <taxon>Amphibia</taxon>
        <taxon>Batrachia</taxon>
        <taxon>Caudata</taxon>
        <taxon>Salamandroidea</taxon>
        <taxon>Salamandridae</taxon>
        <taxon>Pleurodelinae</taxon>
        <taxon>Pleurodeles</taxon>
    </lineage>
</organism>
<reference evidence="2" key="1">
    <citation type="journal article" date="2022" name="bioRxiv">
        <title>Sequencing and chromosome-scale assembly of the giantPleurodeles waltlgenome.</title>
        <authorList>
            <person name="Brown T."/>
            <person name="Elewa A."/>
            <person name="Iarovenko S."/>
            <person name="Subramanian E."/>
            <person name="Araus A.J."/>
            <person name="Petzold A."/>
            <person name="Susuki M."/>
            <person name="Suzuki K.-i.T."/>
            <person name="Hayashi T."/>
            <person name="Toyoda A."/>
            <person name="Oliveira C."/>
            <person name="Osipova E."/>
            <person name="Leigh N.D."/>
            <person name="Simon A."/>
            <person name="Yun M.H."/>
        </authorList>
    </citation>
    <scope>NUCLEOTIDE SEQUENCE</scope>
    <source>
        <strain evidence="2">20211129_DDA</strain>
        <tissue evidence="2">Liver</tissue>
    </source>
</reference>
<feature type="region of interest" description="Disordered" evidence="1">
    <location>
        <begin position="1"/>
        <end position="29"/>
    </location>
</feature>
<sequence length="79" mass="8295">MRSRRAAAKEDCRRGGTDSDGSGAAPAPNLRLCAWGGRPLRGLRSNGCGLRPRGGPARSPRPTSFAPLDHTELAGLLMI</sequence>